<dbReference type="STRING" id="6669.E9H9C5"/>
<dbReference type="EMBL" id="GL732608">
    <property type="protein sequence ID" value="EFX71598.1"/>
    <property type="molecule type" value="Genomic_DNA"/>
</dbReference>
<keyword evidence="1" id="KW-0732">Signal</keyword>
<dbReference type="PANTHER" id="PTHR37398">
    <property type="entry name" value="ENDO-BETA-1,4-MANNANASE"/>
    <property type="match status" value="1"/>
</dbReference>
<dbReference type="SUPFAM" id="SSF51445">
    <property type="entry name" value="(Trans)glycosidases"/>
    <property type="match status" value="1"/>
</dbReference>
<feature type="chain" id="PRO_5003241796" evidence="1">
    <location>
        <begin position="20"/>
        <end position="383"/>
    </location>
</feature>
<dbReference type="OrthoDB" id="406631at2759"/>
<organism evidence="2 3">
    <name type="scientific">Daphnia pulex</name>
    <name type="common">Water flea</name>
    <dbReference type="NCBI Taxonomy" id="6669"/>
    <lineage>
        <taxon>Eukaryota</taxon>
        <taxon>Metazoa</taxon>
        <taxon>Ecdysozoa</taxon>
        <taxon>Arthropoda</taxon>
        <taxon>Crustacea</taxon>
        <taxon>Branchiopoda</taxon>
        <taxon>Diplostraca</taxon>
        <taxon>Cladocera</taxon>
        <taxon>Anomopoda</taxon>
        <taxon>Daphniidae</taxon>
        <taxon>Daphnia</taxon>
    </lineage>
</organism>
<dbReference type="PhylomeDB" id="E9H9C5"/>
<keyword evidence="3" id="KW-1185">Reference proteome</keyword>
<dbReference type="Gene3D" id="3.20.20.80">
    <property type="entry name" value="Glycosidases"/>
    <property type="match status" value="1"/>
</dbReference>
<keyword evidence="2" id="KW-0326">Glycosidase</keyword>
<evidence type="ECO:0000313" key="2">
    <source>
        <dbReference type="EMBL" id="EFX71598.1"/>
    </source>
</evidence>
<dbReference type="InParanoid" id="E9H9C5"/>
<reference evidence="2 3" key="1">
    <citation type="journal article" date="2011" name="Science">
        <title>The ecoresponsive genome of Daphnia pulex.</title>
        <authorList>
            <person name="Colbourne J.K."/>
            <person name="Pfrender M.E."/>
            <person name="Gilbert D."/>
            <person name="Thomas W.K."/>
            <person name="Tucker A."/>
            <person name="Oakley T.H."/>
            <person name="Tokishita S."/>
            <person name="Aerts A."/>
            <person name="Arnold G.J."/>
            <person name="Basu M.K."/>
            <person name="Bauer D.J."/>
            <person name="Caceres C.E."/>
            <person name="Carmel L."/>
            <person name="Casola C."/>
            <person name="Choi J.H."/>
            <person name="Detter J.C."/>
            <person name="Dong Q."/>
            <person name="Dusheyko S."/>
            <person name="Eads B.D."/>
            <person name="Frohlich T."/>
            <person name="Geiler-Samerotte K.A."/>
            <person name="Gerlach D."/>
            <person name="Hatcher P."/>
            <person name="Jogdeo S."/>
            <person name="Krijgsveld J."/>
            <person name="Kriventseva E.V."/>
            <person name="Kultz D."/>
            <person name="Laforsch C."/>
            <person name="Lindquist E."/>
            <person name="Lopez J."/>
            <person name="Manak J.R."/>
            <person name="Muller J."/>
            <person name="Pangilinan J."/>
            <person name="Patwardhan R.P."/>
            <person name="Pitluck S."/>
            <person name="Pritham E.J."/>
            <person name="Rechtsteiner A."/>
            <person name="Rho M."/>
            <person name="Rogozin I.B."/>
            <person name="Sakarya O."/>
            <person name="Salamov A."/>
            <person name="Schaack S."/>
            <person name="Shapiro H."/>
            <person name="Shiga Y."/>
            <person name="Skalitzky C."/>
            <person name="Smith Z."/>
            <person name="Souvorov A."/>
            <person name="Sung W."/>
            <person name="Tang Z."/>
            <person name="Tsuchiya D."/>
            <person name="Tu H."/>
            <person name="Vos H."/>
            <person name="Wang M."/>
            <person name="Wolf Y.I."/>
            <person name="Yamagata H."/>
            <person name="Yamada T."/>
            <person name="Ye Y."/>
            <person name="Shaw J.R."/>
            <person name="Andrews J."/>
            <person name="Crease T.J."/>
            <person name="Tang H."/>
            <person name="Lucas S.M."/>
            <person name="Robertson H.M."/>
            <person name="Bork P."/>
            <person name="Koonin E.V."/>
            <person name="Zdobnov E.M."/>
            <person name="Grigoriev I.V."/>
            <person name="Lynch M."/>
            <person name="Boore J.L."/>
        </authorList>
    </citation>
    <scope>NUCLEOTIDE SEQUENCE [LARGE SCALE GENOMIC DNA]</scope>
</reference>
<name>E9H9C5_DAPPU</name>
<protein>
    <submittedName>
        <fullName evidence="2">Endo-beta-1,4-mannanase</fullName>
        <ecNumber evidence="2">3.2.1.78</ecNumber>
    </submittedName>
</protein>
<dbReference type="GO" id="GO:0016985">
    <property type="term" value="F:mannan endo-1,4-beta-mannosidase activity"/>
    <property type="evidence" value="ECO:0007669"/>
    <property type="project" value="UniProtKB-EC"/>
</dbReference>
<dbReference type="EC" id="3.2.1.78" evidence="2"/>
<proteinExistence type="predicted"/>
<evidence type="ECO:0000313" key="3">
    <source>
        <dbReference type="Proteomes" id="UP000000305"/>
    </source>
</evidence>
<dbReference type="InterPro" id="IPR017853">
    <property type="entry name" value="GH"/>
</dbReference>
<dbReference type="PANTHER" id="PTHR37398:SF3">
    <property type="entry name" value="GLYCOSIDE HYDROLASE FAMILY 5 DOMAIN-CONTAINING PROTEIN"/>
    <property type="match status" value="1"/>
</dbReference>
<sequence length="383" mass="42166">MLKLSFVLLLGFWASLSVGRLTTSGRDFLYNGQRVFLSGANIAWYSYGYDFGNGVYQSDVKETLETWLTMIANSGGNSVRQWVHVEGQNTPAYDSNGYVTGPDRTGTIIDDMRSFLDFAQSQNILVIFVLWNGAVLENQNTINLFYDDAKLQSYIDNALKPMVAALGDHPALAAWEIMNEPEGAILLNQASDNPCFDTTPLANTDASWTGLTIPMENNLKFVNWQTHAIKETNSASLVTLGSWSEHAQSDAYEQSRNYYTDACLLAAGGRSLGTLDFYQFHTYTYTGQWDPSEPFKVTATSYKLDKPLVIGEFATVCGGPESSPTLFQYSYDNGYQGVWSWSYNGGPTGSTCCDNQTTQDSGMLQLKGQNNGIGGAVNFPIVP</sequence>
<dbReference type="KEGG" id="dpx:DAPPUDRAFT_347629"/>
<dbReference type="HOGENOM" id="CLU_061889_0_0_1"/>
<dbReference type="eggNOG" id="ENOG502RYDR">
    <property type="taxonomic scope" value="Eukaryota"/>
</dbReference>
<accession>E9H9C5</accession>
<keyword evidence="2" id="KW-0378">Hydrolase</keyword>
<dbReference type="Proteomes" id="UP000000305">
    <property type="component" value="Unassembled WGS sequence"/>
</dbReference>
<dbReference type="OMA" id="GSWTYKS"/>
<feature type="signal peptide" evidence="1">
    <location>
        <begin position="1"/>
        <end position="19"/>
    </location>
</feature>
<gene>
    <name evidence="2" type="primary">MAN5C</name>
    <name evidence="2" type="ORF">DAPPUDRAFT_347629</name>
</gene>
<dbReference type="AlphaFoldDB" id="E9H9C5"/>
<evidence type="ECO:0000256" key="1">
    <source>
        <dbReference type="SAM" id="SignalP"/>
    </source>
</evidence>